<comment type="caution">
    <text evidence="1">The sequence shown here is derived from an EMBL/GenBank/DDBJ whole genome shotgun (WGS) entry which is preliminary data.</text>
</comment>
<dbReference type="Proteomes" id="UP000827721">
    <property type="component" value="Unassembled WGS sequence"/>
</dbReference>
<organism evidence="1 2">
    <name type="scientific">Xanthoceras sorbifolium</name>
    <dbReference type="NCBI Taxonomy" id="99658"/>
    <lineage>
        <taxon>Eukaryota</taxon>
        <taxon>Viridiplantae</taxon>
        <taxon>Streptophyta</taxon>
        <taxon>Embryophyta</taxon>
        <taxon>Tracheophyta</taxon>
        <taxon>Spermatophyta</taxon>
        <taxon>Magnoliopsida</taxon>
        <taxon>eudicotyledons</taxon>
        <taxon>Gunneridae</taxon>
        <taxon>Pentapetalae</taxon>
        <taxon>rosids</taxon>
        <taxon>malvids</taxon>
        <taxon>Sapindales</taxon>
        <taxon>Sapindaceae</taxon>
        <taxon>Xanthoceroideae</taxon>
        <taxon>Xanthoceras</taxon>
    </lineage>
</organism>
<proteinExistence type="predicted"/>
<accession>A0ABQ8GXW0</accession>
<protein>
    <submittedName>
        <fullName evidence="1">Uncharacterized protein</fullName>
    </submittedName>
</protein>
<sequence>MRAVDIAGIRDSILPSAMGVYCGLSREKEHLRLEAFYDRYVCFRWSIRKVDKGASHLCECAVDIAGIRDPILPSAMRVYCGLSRGKEHLRLEAFYDRYVCFRWSIRKVDKGASHLCECAVDIAGIRDPILPLCECAVDIAGIRDPILPLCECAVDIAGIRDPILPLCECAVDIAGIRDPILPSAMGVYCGLSREKE</sequence>
<dbReference type="EMBL" id="JAFEMO010000411">
    <property type="protein sequence ID" value="KAH7516890.1"/>
    <property type="molecule type" value="Genomic_DNA"/>
</dbReference>
<reference evidence="1 2" key="1">
    <citation type="submission" date="2021-02" db="EMBL/GenBank/DDBJ databases">
        <title>Plant Genome Project.</title>
        <authorList>
            <person name="Zhang R.-G."/>
        </authorList>
    </citation>
    <scope>NUCLEOTIDE SEQUENCE [LARGE SCALE GENOMIC DNA]</scope>
    <source>
        <tissue evidence="1">Leaves</tissue>
    </source>
</reference>
<evidence type="ECO:0000313" key="1">
    <source>
        <dbReference type="EMBL" id="KAH7516890.1"/>
    </source>
</evidence>
<name>A0ABQ8GXW0_9ROSI</name>
<evidence type="ECO:0000313" key="2">
    <source>
        <dbReference type="Proteomes" id="UP000827721"/>
    </source>
</evidence>
<gene>
    <name evidence="1" type="ORF">JRO89_XSUnG0155000</name>
</gene>
<keyword evidence="2" id="KW-1185">Reference proteome</keyword>